<keyword evidence="4" id="KW-1185">Reference proteome</keyword>
<comment type="subcellular location">
    <subcellularLocation>
        <location evidence="1">Nucleus</location>
    </subcellularLocation>
</comment>
<accession>A0A9J6GLS2</accession>
<dbReference type="OMA" id="WEQKARV"/>
<dbReference type="GO" id="GO:0003677">
    <property type="term" value="F:DNA binding"/>
    <property type="evidence" value="ECO:0007669"/>
    <property type="project" value="InterPro"/>
</dbReference>
<name>A0A9J6GLS2_HAELO</name>
<dbReference type="VEuPathDB" id="VectorBase:HLOH_047508"/>
<protein>
    <recommendedName>
        <fullName evidence="2">Transposase Tc1-like domain-containing protein</fullName>
    </recommendedName>
</protein>
<organism evidence="3 4">
    <name type="scientific">Haemaphysalis longicornis</name>
    <name type="common">Bush tick</name>
    <dbReference type="NCBI Taxonomy" id="44386"/>
    <lineage>
        <taxon>Eukaryota</taxon>
        <taxon>Metazoa</taxon>
        <taxon>Ecdysozoa</taxon>
        <taxon>Arthropoda</taxon>
        <taxon>Chelicerata</taxon>
        <taxon>Arachnida</taxon>
        <taxon>Acari</taxon>
        <taxon>Parasitiformes</taxon>
        <taxon>Ixodida</taxon>
        <taxon>Ixodoidea</taxon>
        <taxon>Ixodidae</taxon>
        <taxon>Haemaphysalinae</taxon>
        <taxon>Haemaphysalis</taxon>
    </lineage>
</organism>
<dbReference type="InterPro" id="IPR052338">
    <property type="entry name" value="Transposase_5"/>
</dbReference>
<dbReference type="EMBL" id="JABSTR010000007">
    <property type="protein sequence ID" value="KAH9376267.1"/>
    <property type="molecule type" value="Genomic_DNA"/>
</dbReference>
<evidence type="ECO:0000313" key="3">
    <source>
        <dbReference type="EMBL" id="KAH9376267.1"/>
    </source>
</evidence>
<reference evidence="3 4" key="1">
    <citation type="journal article" date="2020" name="Cell">
        <title>Large-Scale Comparative Analyses of Tick Genomes Elucidate Their Genetic Diversity and Vector Capacities.</title>
        <authorList>
            <consortium name="Tick Genome and Microbiome Consortium (TIGMIC)"/>
            <person name="Jia N."/>
            <person name="Wang J."/>
            <person name="Shi W."/>
            <person name="Du L."/>
            <person name="Sun Y."/>
            <person name="Zhan W."/>
            <person name="Jiang J.F."/>
            <person name="Wang Q."/>
            <person name="Zhang B."/>
            <person name="Ji P."/>
            <person name="Bell-Sakyi L."/>
            <person name="Cui X.M."/>
            <person name="Yuan T.T."/>
            <person name="Jiang B.G."/>
            <person name="Yang W.F."/>
            <person name="Lam T.T."/>
            <person name="Chang Q.C."/>
            <person name="Ding S.J."/>
            <person name="Wang X.J."/>
            <person name="Zhu J.G."/>
            <person name="Ruan X.D."/>
            <person name="Zhao L."/>
            <person name="Wei J.T."/>
            <person name="Ye R.Z."/>
            <person name="Que T.C."/>
            <person name="Du C.H."/>
            <person name="Zhou Y.H."/>
            <person name="Cheng J.X."/>
            <person name="Dai P.F."/>
            <person name="Guo W.B."/>
            <person name="Han X.H."/>
            <person name="Huang E.J."/>
            <person name="Li L.F."/>
            <person name="Wei W."/>
            <person name="Gao Y.C."/>
            <person name="Liu J.Z."/>
            <person name="Shao H.Z."/>
            <person name="Wang X."/>
            <person name="Wang C.C."/>
            <person name="Yang T.C."/>
            <person name="Huo Q.B."/>
            <person name="Li W."/>
            <person name="Chen H.Y."/>
            <person name="Chen S.E."/>
            <person name="Zhou L.G."/>
            <person name="Ni X.B."/>
            <person name="Tian J.H."/>
            <person name="Sheng Y."/>
            <person name="Liu T."/>
            <person name="Pan Y.S."/>
            <person name="Xia L.Y."/>
            <person name="Li J."/>
            <person name="Zhao F."/>
            <person name="Cao W.C."/>
        </authorList>
    </citation>
    <scope>NUCLEOTIDE SEQUENCE [LARGE SCALE GENOMIC DNA]</scope>
    <source>
        <strain evidence="3">HaeL-2018</strain>
    </source>
</reference>
<dbReference type="AlphaFoldDB" id="A0A9J6GLS2"/>
<evidence type="ECO:0000259" key="2">
    <source>
        <dbReference type="Pfam" id="PF01498"/>
    </source>
</evidence>
<evidence type="ECO:0000256" key="1">
    <source>
        <dbReference type="ARBA" id="ARBA00004123"/>
    </source>
</evidence>
<dbReference type="GO" id="GO:0005634">
    <property type="term" value="C:nucleus"/>
    <property type="evidence" value="ECO:0007669"/>
    <property type="project" value="UniProtKB-SubCell"/>
</dbReference>
<sequence length="168" mass="19575">MARVPENVRWQIVRLCIQGMKQRDIARLTKRPIKTVNRIFQAYRTERRIKDEPRKARTRVTSLEEDLNIVAVAAAKPGASVREIRETVGVQASKTTIKRRLHEAGLKSRIAAQKPLLRVVNKEKRLQFARQHMSSTTQNWSKVVFPDECTFTTCWEQKARVWRPANSR</sequence>
<dbReference type="GO" id="GO:0006313">
    <property type="term" value="P:DNA transposition"/>
    <property type="evidence" value="ECO:0007669"/>
    <property type="project" value="InterPro"/>
</dbReference>
<dbReference type="OrthoDB" id="6503215at2759"/>
<dbReference type="Pfam" id="PF13384">
    <property type="entry name" value="HTH_23"/>
    <property type="match status" value="1"/>
</dbReference>
<gene>
    <name evidence="3" type="ORF">HPB48_004464</name>
</gene>
<dbReference type="Gene3D" id="3.30.420.10">
    <property type="entry name" value="Ribonuclease H-like superfamily/Ribonuclease H"/>
    <property type="match status" value="1"/>
</dbReference>
<dbReference type="Gene3D" id="1.10.10.10">
    <property type="entry name" value="Winged helix-like DNA-binding domain superfamily/Winged helix DNA-binding domain"/>
    <property type="match status" value="1"/>
</dbReference>
<dbReference type="GO" id="GO:0015074">
    <property type="term" value="P:DNA integration"/>
    <property type="evidence" value="ECO:0007669"/>
    <property type="project" value="InterPro"/>
</dbReference>
<evidence type="ECO:0000313" key="4">
    <source>
        <dbReference type="Proteomes" id="UP000821853"/>
    </source>
</evidence>
<dbReference type="SUPFAM" id="SSF46689">
    <property type="entry name" value="Homeodomain-like"/>
    <property type="match status" value="1"/>
</dbReference>
<dbReference type="InterPro" id="IPR036397">
    <property type="entry name" value="RNaseH_sf"/>
</dbReference>
<comment type="caution">
    <text evidence="3">The sequence shown here is derived from an EMBL/GenBank/DDBJ whole genome shotgun (WGS) entry which is preliminary data.</text>
</comment>
<dbReference type="Proteomes" id="UP000821853">
    <property type="component" value="Chromosome 5"/>
</dbReference>
<dbReference type="InterPro" id="IPR002492">
    <property type="entry name" value="Transposase_Tc1-like"/>
</dbReference>
<dbReference type="InterPro" id="IPR036388">
    <property type="entry name" value="WH-like_DNA-bd_sf"/>
</dbReference>
<dbReference type="InterPro" id="IPR009057">
    <property type="entry name" value="Homeodomain-like_sf"/>
</dbReference>
<dbReference type="Pfam" id="PF01498">
    <property type="entry name" value="HTH_Tnp_Tc3_2"/>
    <property type="match status" value="1"/>
</dbReference>
<dbReference type="PANTHER" id="PTHR23022:SF134">
    <property type="entry name" value="TRANSPOSABLE ELEMENT TC1 TRANSPOSASE"/>
    <property type="match status" value="1"/>
</dbReference>
<feature type="domain" description="Transposase Tc1-like" evidence="2">
    <location>
        <begin position="68"/>
        <end position="133"/>
    </location>
</feature>
<dbReference type="PANTHER" id="PTHR23022">
    <property type="entry name" value="TRANSPOSABLE ELEMENT-RELATED"/>
    <property type="match status" value="1"/>
</dbReference>
<proteinExistence type="predicted"/>